<dbReference type="RefSeq" id="WP_210029599.1">
    <property type="nucleotide sequence ID" value="NZ_JAGINU010000001.1"/>
</dbReference>
<accession>A0ABS4VWY5</accession>
<gene>
    <name evidence="2" type="ORF">JOF36_004153</name>
</gene>
<dbReference type="EMBL" id="JAGINU010000001">
    <property type="protein sequence ID" value="MBP2368457.1"/>
    <property type="molecule type" value="Genomic_DNA"/>
</dbReference>
<organism evidence="2 3">
    <name type="scientific">Pseudonocardia parietis</name>
    <dbReference type="NCBI Taxonomy" id="570936"/>
    <lineage>
        <taxon>Bacteria</taxon>
        <taxon>Bacillati</taxon>
        <taxon>Actinomycetota</taxon>
        <taxon>Actinomycetes</taxon>
        <taxon>Pseudonocardiales</taxon>
        <taxon>Pseudonocardiaceae</taxon>
        <taxon>Pseudonocardia</taxon>
    </lineage>
</organism>
<evidence type="ECO:0000313" key="2">
    <source>
        <dbReference type="EMBL" id="MBP2368457.1"/>
    </source>
</evidence>
<feature type="domain" description="N-acetyltransferase" evidence="1">
    <location>
        <begin position="29"/>
        <end position="177"/>
    </location>
</feature>
<dbReference type="CDD" id="cd04301">
    <property type="entry name" value="NAT_SF"/>
    <property type="match status" value="1"/>
</dbReference>
<evidence type="ECO:0000259" key="1">
    <source>
        <dbReference type="PROSITE" id="PS51186"/>
    </source>
</evidence>
<comment type="caution">
    <text evidence="2">The sequence shown here is derived from an EMBL/GenBank/DDBJ whole genome shotgun (WGS) entry which is preliminary data.</text>
</comment>
<dbReference type="InterPro" id="IPR016181">
    <property type="entry name" value="Acyl_CoA_acyltransferase"/>
</dbReference>
<dbReference type="PANTHER" id="PTHR43305">
    <property type="entry name" value="FAMILY N-ACETYLTRANSFERASE, PUTATIVE (AFU_ORTHOLOGUE AFUA_2G01380)-RELATED"/>
    <property type="match status" value="1"/>
</dbReference>
<dbReference type="InterPro" id="IPR000182">
    <property type="entry name" value="GNAT_dom"/>
</dbReference>
<proteinExistence type="predicted"/>
<dbReference type="Gene3D" id="3.40.630.30">
    <property type="match status" value="1"/>
</dbReference>
<dbReference type="SUPFAM" id="SSF55729">
    <property type="entry name" value="Acyl-CoA N-acyltransferases (Nat)"/>
    <property type="match status" value="1"/>
</dbReference>
<dbReference type="PROSITE" id="PS51186">
    <property type="entry name" value="GNAT"/>
    <property type="match status" value="1"/>
</dbReference>
<name>A0ABS4VWY5_9PSEU</name>
<dbReference type="InterPro" id="IPR052777">
    <property type="entry name" value="Acetyltransferase_Enz"/>
</dbReference>
<dbReference type="Proteomes" id="UP001519295">
    <property type="component" value="Unassembled WGS sequence"/>
</dbReference>
<keyword evidence="3" id="KW-1185">Reference proteome</keyword>
<evidence type="ECO:0000313" key="3">
    <source>
        <dbReference type="Proteomes" id="UP001519295"/>
    </source>
</evidence>
<dbReference type="Pfam" id="PF00583">
    <property type="entry name" value="Acetyltransf_1"/>
    <property type="match status" value="1"/>
</dbReference>
<reference evidence="2 3" key="1">
    <citation type="submission" date="2021-03" db="EMBL/GenBank/DDBJ databases">
        <title>Sequencing the genomes of 1000 actinobacteria strains.</title>
        <authorList>
            <person name="Klenk H.-P."/>
        </authorList>
    </citation>
    <scope>NUCLEOTIDE SEQUENCE [LARGE SCALE GENOMIC DNA]</scope>
    <source>
        <strain evidence="2 3">DSM 45256</strain>
    </source>
</reference>
<dbReference type="PANTHER" id="PTHR43305:SF1">
    <property type="entry name" value="FAMILY N-ACETYLTRANSFERASE, PUTATIVE (AFU_ORTHOLOGUE AFUA_2G01380)-RELATED"/>
    <property type="match status" value="1"/>
</dbReference>
<protein>
    <submittedName>
        <fullName evidence="2">GNAT superfamily N-acetyltransferase</fullName>
    </submittedName>
</protein>
<sequence>MTGRLMTGHCAPVTVARADSDADWRCAAALLDDYRHWLTHAIDFDPLRTQPTAGTEFDDLRDFYRPPHGTLLLARAAGRPAGIVGVHRLHGLVGELKRMYVAPSARGLGVGRALVAEAIAAASDLGFDELRLQTEPQVMAAADRLYREFGFVDIASYADIGVHGVVTLAVDPRVTHRARG</sequence>